<evidence type="ECO:0000313" key="3">
    <source>
        <dbReference type="EMBL" id="BBE08878.1"/>
    </source>
</evidence>
<dbReference type="InterPro" id="IPR011050">
    <property type="entry name" value="Pectin_lyase_fold/virulence"/>
</dbReference>
<feature type="region of interest" description="Disordered" evidence="1">
    <location>
        <begin position="19"/>
        <end position="41"/>
    </location>
</feature>
<dbReference type="RefSeq" id="WP_045362901.1">
    <property type="nucleotide sequence ID" value="NZ_AP018150.1"/>
</dbReference>
<protein>
    <submittedName>
        <fullName evidence="3">Large exoprotein</fullName>
    </submittedName>
</protein>
<gene>
    <name evidence="3" type="ORF">MCB1EB_0717</name>
</gene>
<dbReference type="Proteomes" id="UP000282597">
    <property type="component" value="Chromosome"/>
</dbReference>
<dbReference type="InterPro" id="IPR008619">
    <property type="entry name" value="Filamentous_hemagglutn_rpt"/>
</dbReference>
<dbReference type="InterPro" id="IPR010069">
    <property type="entry name" value="CdiA_FHA1_rpt"/>
</dbReference>
<reference evidence="3 4" key="1">
    <citation type="journal article" date="2018" name="Microbes Environ.">
        <title>Comparative Genomic Insights into Endofungal Lifestyles of Two Bacterial Endosymbionts, Mycoavidus cysteinexigens and Burkholderia rhizoxinica.</title>
        <authorList>
            <person name="Sharmin D."/>
            <person name="Guo Y."/>
            <person name="Nishizawa T."/>
            <person name="Ohshima S."/>
            <person name="Sato Y."/>
            <person name="Takashima Y."/>
            <person name="Narisawa K."/>
            <person name="Ohta H."/>
        </authorList>
    </citation>
    <scope>NUCLEOTIDE SEQUENCE [LARGE SCALE GENOMIC DNA]</scope>
    <source>
        <strain evidence="3 4">B1-EB</strain>
    </source>
</reference>
<dbReference type="Pfam" id="PF05860">
    <property type="entry name" value="TPS"/>
    <property type="match status" value="1"/>
</dbReference>
<dbReference type="EMBL" id="AP018150">
    <property type="protein sequence ID" value="BBE08878.1"/>
    <property type="molecule type" value="Genomic_DNA"/>
</dbReference>
<accession>A0A2Z6ETZ5</accession>
<evidence type="ECO:0000313" key="4">
    <source>
        <dbReference type="Proteomes" id="UP000282597"/>
    </source>
</evidence>
<sequence>MLRPINGISIQYIRTNSIAPNRPEQTTLSPNPEVDAPTTNSTQPNATGIAYAKHPNFNVVPRSLNSVIKIAGEPAQLIFSNVNGMDCCGYYFLHTSRLVLTTGEPVLNSDGEFQAFRLKTGEMTIQSKTTLKGYEQIDIIAYSIKIEGELYADTINLSTAREVNGSNIGLPITLQQPIPITSPETQPALLRQLHFTRTAKVQAKEHLTIQTDTLDNASSRIRSNGTVTLKANRLTGAGTLNAALDLSAKLEEDYTHKAQLNAGRHLSISTAKRLTNQGTLKTQGEIALEAKELKNQSKSLIDGVHLKLKVENSLKNYGVIQGSTVVIGAQHLINDGREDTDEQQAGAILGRKQLMIAARILYNQEHGLLHSGGDLTIGSAFDEQNAFKDLTKEFRNAAFSTVESRGKLLIKAIFLTNQKGQITAGSDLIFEGDTLTNSQGHIEAKGDQSVLKVRADIINNHSGYLIHSGAGFIQMVADMIVNHNAEAIKGAGLISSKGSIMLVVGKLSNHQGGTIFSDQTLKIKTFYTASLPCYLKNIAGTLSAHQRIEINTFRLDNSKGLIAVGKDEAFEPDISSDPDSVLEIRANAVINKEGGQIVQSGRGEIKIFSDASGNGYEAQEGLMSAQGRITIEAQNICHRHKSQMTGKDLNLVIGKRFVNQENSTVFASDRLSLRAQTLYNLQQGVLQSDRQLSVSVAKLNNLGTLHGKEQVRIQSESELDFTNSHPGLVVGEHILIGVPDQFNAHLTNDGGIFFAHNHLEIGIWQIRNREHGVLYSGGTLTMGGALDAQLKVQGLSGKVYNHGALIDASGDLTIHAHKLFNQNLRFEIEERLIEDRPMHVCIAHCQGEARYDGSQITWRGDVGGLYLVHPSGPEVFRFTDYHFTRRVTTTVVTNSEPGRIQAGGAIRLSDKVINDKSRIIAGGALSDLEGRPAQIENRDFIGQRVTTDRGTSQYSDRRWRGGFCRDWIRDWYGQCPPQPRPNGRASHSECRPLSTAYGSRAFSAFHRLSAEFFGFKS</sequence>
<proteinExistence type="predicted"/>
<dbReference type="AlphaFoldDB" id="A0A2Z6ETZ5"/>
<dbReference type="SUPFAM" id="SSF51126">
    <property type="entry name" value="Pectin lyase-like"/>
    <property type="match status" value="1"/>
</dbReference>
<organism evidence="3 4">
    <name type="scientific">Mycoavidus cysteinexigens</name>
    <dbReference type="NCBI Taxonomy" id="1553431"/>
    <lineage>
        <taxon>Bacteria</taxon>
        <taxon>Pseudomonadati</taxon>
        <taxon>Pseudomonadota</taxon>
        <taxon>Betaproteobacteria</taxon>
        <taxon>Burkholderiales</taxon>
        <taxon>Burkholderiaceae</taxon>
        <taxon>Mycoavidus</taxon>
    </lineage>
</organism>
<evidence type="ECO:0000259" key="2">
    <source>
        <dbReference type="Pfam" id="PF05860"/>
    </source>
</evidence>
<dbReference type="InterPro" id="IPR012334">
    <property type="entry name" value="Pectin_lyas_fold"/>
</dbReference>
<evidence type="ECO:0000256" key="1">
    <source>
        <dbReference type="SAM" id="MobiDB-lite"/>
    </source>
</evidence>
<dbReference type="Pfam" id="PF05594">
    <property type="entry name" value="Fil_haemagg"/>
    <property type="match status" value="6"/>
</dbReference>
<feature type="domain" description="Filamentous haemagglutinin FhaB/tRNA nuclease CdiA-like TPS" evidence="2">
    <location>
        <begin position="68"/>
        <end position="226"/>
    </location>
</feature>
<keyword evidence="4" id="KW-1185">Reference proteome</keyword>
<dbReference type="Gene3D" id="2.160.20.10">
    <property type="entry name" value="Single-stranded right-handed beta-helix, Pectin lyase-like"/>
    <property type="match status" value="1"/>
</dbReference>
<dbReference type="NCBIfam" id="TIGR01731">
    <property type="entry name" value="fil_hemag_20aa"/>
    <property type="match status" value="7"/>
</dbReference>
<name>A0A2Z6ETZ5_9BURK</name>
<feature type="compositionally biased region" description="Polar residues" evidence="1">
    <location>
        <begin position="19"/>
        <end position="30"/>
    </location>
</feature>
<dbReference type="KEGG" id="mcys:MCB1EB_0717"/>
<dbReference type="InterPro" id="IPR008638">
    <property type="entry name" value="FhaB/CdiA-like_TPS"/>
</dbReference>